<dbReference type="AlphaFoldDB" id="A0A6S6T469"/>
<organism evidence="1">
    <name type="scientific">uncultured Sulfurovum sp</name>
    <dbReference type="NCBI Taxonomy" id="269237"/>
    <lineage>
        <taxon>Bacteria</taxon>
        <taxon>Pseudomonadati</taxon>
        <taxon>Campylobacterota</taxon>
        <taxon>Epsilonproteobacteria</taxon>
        <taxon>Campylobacterales</taxon>
        <taxon>Sulfurovaceae</taxon>
        <taxon>Sulfurovum</taxon>
        <taxon>environmental samples</taxon>
    </lineage>
</organism>
<accession>A0A6S6T469</accession>
<name>A0A6S6T469_9BACT</name>
<evidence type="ECO:0000313" key="1">
    <source>
        <dbReference type="EMBL" id="CAA6810260.1"/>
    </source>
</evidence>
<gene>
    <name evidence="1" type="ORF">HELGO_WM5218</name>
</gene>
<reference evidence="1" key="1">
    <citation type="submission" date="2020-01" db="EMBL/GenBank/DDBJ databases">
        <authorList>
            <person name="Meier V. D."/>
            <person name="Meier V D."/>
        </authorList>
    </citation>
    <scope>NUCLEOTIDE SEQUENCE</scope>
    <source>
        <strain evidence="1">HLG_WM_MAG_06</strain>
    </source>
</reference>
<proteinExistence type="predicted"/>
<protein>
    <submittedName>
        <fullName evidence="1">Uncharacterized protein</fullName>
    </submittedName>
</protein>
<sequence>MLSVNKLDSRYGIFSTYYLKIGSLNYEWNRVRLLITIESQETALLMVDDALKES</sequence>
<dbReference type="EMBL" id="CACVAP010000059">
    <property type="protein sequence ID" value="CAA6810260.1"/>
    <property type="molecule type" value="Genomic_DNA"/>
</dbReference>